<feature type="coiled-coil region" evidence="1">
    <location>
        <begin position="286"/>
        <end position="320"/>
    </location>
</feature>
<dbReference type="Pfam" id="PF02557">
    <property type="entry name" value="VanY"/>
    <property type="match status" value="1"/>
</dbReference>
<keyword evidence="5" id="KW-1185">Reference proteome</keyword>
<dbReference type="PANTHER" id="PTHR34385">
    <property type="entry name" value="D-ALANYL-D-ALANINE CARBOXYPEPTIDASE"/>
    <property type="match status" value="1"/>
</dbReference>
<feature type="region of interest" description="Disordered" evidence="2">
    <location>
        <begin position="188"/>
        <end position="231"/>
    </location>
</feature>
<feature type="compositionally biased region" description="Basic residues" evidence="2">
    <location>
        <begin position="23"/>
        <end position="34"/>
    </location>
</feature>
<dbReference type="InterPro" id="IPR003709">
    <property type="entry name" value="VanY-like_core_dom"/>
</dbReference>
<keyword evidence="1" id="KW-0175">Coiled coil</keyword>
<gene>
    <name evidence="4" type="ORF">AFE02nite_06710</name>
</gene>
<dbReference type="PANTHER" id="PTHR34385:SF1">
    <property type="entry name" value="PEPTIDOGLYCAN L-ALANYL-D-GLUTAMATE ENDOPEPTIDASE CWLK"/>
    <property type="match status" value="1"/>
</dbReference>
<evidence type="ECO:0000259" key="3">
    <source>
        <dbReference type="Pfam" id="PF02557"/>
    </source>
</evidence>
<dbReference type="GO" id="GO:0008233">
    <property type="term" value="F:peptidase activity"/>
    <property type="evidence" value="ECO:0007669"/>
    <property type="project" value="InterPro"/>
</dbReference>
<reference evidence="4 5" key="1">
    <citation type="submission" date="2019-07" db="EMBL/GenBank/DDBJ databases">
        <title>Whole genome shotgun sequence of Actinotalea fermentans NBRC 105374.</title>
        <authorList>
            <person name="Hosoyama A."/>
            <person name="Uohara A."/>
            <person name="Ohji S."/>
            <person name="Ichikawa N."/>
        </authorList>
    </citation>
    <scope>NUCLEOTIDE SEQUENCE [LARGE SCALE GENOMIC DNA]</scope>
    <source>
        <strain evidence="4 5">NBRC 105374</strain>
    </source>
</reference>
<evidence type="ECO:0000313" key="5">
    <source>
        <dbReference type="Proteomes" id="UP000321484"/>
    </source>
</evidence>
<dbReference type="SUPFAM" id="SSF55166">
    <property type="entry name" value="Hedgehog/DD-peptidase"/>
    <property type="match status" value="1"/>
</dbReference>
<protein>
    <recommendedName>
        <fullName evidence="3">D-alanyl-D-alanine carboxypeptidase-like core domain-containing protein</fullName>
    </recommendedName>
</protein>
<sequence length="459" mass="47100">MVPAAGEELIDMVQAEQPLTRRELHRAHAPKGRPARAVGVRDPRLPRVRLMTQRLSFEAVAAATAVAFLGGAVAGVSLDTADRQEAAASALAQARQERSDRAATVRLTAAAARYATARQDEALAAAQAALADAQAVLTAAPALVGDATVSPLDDAVTQLVALVEIHAPDALPALPDAASVTAVADTEAASTEAANTDTTSTDADTTAAAPSTTPPAGPELEAPPADTVGAAAASRAEADALALVGVPDDVLDLAVSADLLAAAQRVAALSTQVAALSDDVAAELADAEEAAAARRAEQEAKRLQAEQAALQAALARMSTRIAATDAAPNGEIPVELLCRPRFTSVLLRCDAAQALDQLNAAYRAAFGRDLAVSGGYRTFAEQQQARSTKGDLAALPGTSNHGRGLAVDFSDFGSVGQFDDPDYLWMVANAPQYGWIHPAAMGPGGSGPLEPWHWEFGDL</sequence>
<evidence type="ECO:0000313" key="4">
    <source>
        <dbReference type="EMBL" id="GEN78937.1"/>
    </source>
</evidence>
<accession>A0A511YUS1</accession>
<organism evidence="4 5">
    <name type="scientific">Actinotalea fermentans</name>
    <dbReference type="NCBI Taxonomy" id="43671"/>
    <lineage>
        <taxon>Bacteria</taxon>
        <taxon>Bacillati</taxon>
        <taxon>Actinomycetota</taxon>
        <taxon>Actinomycetes</taxon>
        <taxon>Micrococcales</taxon>
        <taxon>Cellulomonadaceae</taxon>
        <taxon>Actinotalea</taxon>
    </lineage>
</organism>
<dbReference type="Gene3D" id="3.30.1380.10">
    <property type="match status" value="1"/>
</dbReference>
<evidence type="ECO:0000256" key="2">
    <source>
        <dbReference type="SAM" id="MobiDB-lite"/>
    </source>
</evidence>
<feature type="domain" description="D-alanyl-D-alanine carboxypeptidase-like core" evidence="3">
    <location>
        <begin position="347"/>
        <end position="456"/>
    </location>
</feature>
<dbReference type="InterPro" id="IPR052179">
    <property type="entry name" value="DD-CPase-like"/>
</dbReference>
<dbReference type="GO" id="GO:0006508">
    <property type="term" value="P:proteolysis"/>
    <property type="evidence" value="ECO:0007669"/>
    <property type="project" value="InterPro"/>
</dbReference>
<dbReference type="AlphaFoldDB" id="A0A511YUS1"/>
<feature type="region of interest" description="Disordered" evidence="2">
    <location>
        <begin position="21"/>
        <end position="40"/>
    </location>
</feature>
<dbReference type="EMBL" id="BJYK01000001">
    <property type="protein sequence ID" value="GEN78937.1"/>
    <property type="molecule type" value="Genomic_DNA"/>
</dbReference>
<dbReference type="Proteomes" id="UP000321484">
    <property type="component" value="Unassembled WGS sequence"/>
</dbReference>
<name>A0A511YUS1_9CELL</name>
<feature type="compositionally biased region" description="Low complexity" evidence="2">
    <location>
        <begin position="218"/>
        <end position="231"/>
    </location>
</feature>
<evidence type="ECO:0000256" key="1">
    <source>
        <dbReference type="SAM" id="Coils"/>
    </source>
</evidence>
<proteinExistence type="predicted"/>
<dbReference type="CDD" id="cd14814">
    <property type="entry name" value="Peptidase_M15"/>
    <property type="match status" value="1"/>
</dbReference>
<feature type="compositionally biased region" description="Low complexity" evidence="2">
    <location>
        <begin position="188"/>
        <end position="211"/>
    </location>
</feature>
<dbReference type="InterPro" id="IPR009045">
    <property type="entry name" value="Zn_M74/Hedgehog-like"/>
</dbReference>
<comment type="caution">
    <text evidence="4">The sequence shown here is derived from an EMBL/GenBank/DDBJ whole genome shotgun (WGS) entry which is preliminary data.</text>
</comment>